<keyword evidence="2" id="KW-0732">Signal</keyword>
<organism evidence="3 4">
    <name type="scientific">Metarhizium rileyi (strain RCEF 4871)</name>
    <name type="common">Nomuraea rileyi</name>
    <dbReference type="NCBI Taxonomy" id="1649241"/>
    <lineage>
        <taxon>Eukaryota</taxon>
        <taxon>Fungi</taxon>
        <taxon>Dikarya</taxon>
        <taxon>Ascomycota</taxon>
        <taxon>Pezizomycotina</taxon>
        <taxon>Sordariomycetes</taxon>
        <taxon>Hypocreomycetidae</taxon>
        <taxon>Hypocreales</taxon>
        <taxon>Clavicipitaceae</taxon>
        <taxon>Metarhizium</taxon>
    </lineage>
</organism>
<sequence>MRFTTFLVSGALAAVAIAQSTTTTANAPDSSAQACLNQCKSGDVTCQAHCITVPSPDSQNIENTHRCVAACPQGKGSPAETEKYSNCVQDCIKQNYYVTGEGTPNATGGSGGNGGSGSGSPSGTAATATGSGASPTKSSSNSGSGSGSKTSSSGTQTGTGAATTSTGAAAGFAIGSSGAFVGAVAALLAL</sequence>
<dbReference type="AlphaFoldDB" id="A0A5C6GBL4"/>
<evidence type="ECO:0000256" key="2">
    <source>
        <dbReference type="SAM" id="SignalP"/>
    </source>
</evidence>
<feature type="region of interest" description="Disordered" evidence="1">
    <location>
        <begin position="107"/>
        <end position="162"/>
    </location>
</feature>
<feature type="compositionally biased region" description="Low complexity" evidence="1">
    <location>
        <begin position="121"/>
        <end position="162"/>
    </location>
</feature>
<gene>
    <name evidence="3" type="ORF">ED733_004909</name>
</gene>
<proteinExistence type="predicted"/>
<reference evidence="4" key="1">
    <citation type="submission" date="2018-12" db="EMBL/GenBank/DDBJ databases">
        <title>The complete genome of Metarhizium rileyi, a key fungal pathogen of Lepidoptera.</title>
        <authorList>
            <person name="Binneck E."/>
            <person name="Lastra C.C.L."/>
            <person name="Sosa-Gomez D.R."/>
        </authorList>
    </citation>
    <scope>NUCLEOTIDE SEQUENCE [LARGE SCALE GENOMIC DNA]</scope>
    <source>
        <strain evidence="4">Cep018-CH2</strain>
    </source>
</reference>
<feature type="compositionally biased region" description="Gly residues" evidence="1">
    <location>
        <begin position="108"/>
        <end position="120"/>
    </location>
</feature>
<evidence type="ECO:0000313" key="3">
    <source>
        <dbReference type="EMBL" id="TWU74467.1"/>
    </source>
</evidence>
<evidence type="ECO:0000256" key="1">
    <source>
        <dbReference type="SAM" id="MobiDB-lite"/>
    </source>
</evidence>
<comment type="caution">
    <text evidence="3">The sequence shown here is derived from an EMBL/GenBank/DDBJ whole genome shotgun (WGS) entry which is preliminary data.</text>
</comment>
<evidence type="ECO:0000313" key="4">
    <source>
        <dbReference type="Proteomes" id="UP000317257"/>
    </source>
</evidence>
<feature type="signal peptide" evidence="2">
    <location>
        <begin position="1"/>
        <end position="18"/>
    </location>
</feature>
<feature type="chain" id="PRO_5022907004" evidence="2">
    <location>
        <begin position="19"/>
        <end position="190"/>
    </location>
</feature>
<dbReference type="Proteomes" id="UP000317257">
    <property type="component" value="Unassembled WGS sequence"/>
</dbReference>
<name>A0A5C6GBL4_METRR</name>
<dbReference type="EMBL" id="SBHS01000011">
    <property type="protein sequence ID" value="TWU74467.1"/>
    <property type="molecule type" value="Genomic_DNA"/>
</dbReference>
<protein>
    <submittedName>
        <fullName evidence="3">Uncharacterized protein</fullName>
    </submittedName>
</protein>
<accession>A0A5C6GBL4</accession>